<evidence type="ECO:0000313" key="2">
    <source>
        <dbReference type="EMBL" id="PZF72872.1"/>
    </source>
</evidence>
<reference evidence="2 3" key="1">
    <citation type="submission" date="2018-06" db="EMBL/GenBank/DDBJ databases">
        <title>Mucibacter soli gen. nov., sp. nov., a new member of the family Chitinophagaceae producing mucin.</title>
        <authorList>
            <person name="Kim M.-K."/>
            <person name="Park S."/>
            <person name="Kim T.-S."/>
            <person name="Joung Y."/>
            <person name="Han J.-H."/>
            <person name="Kim S.B."/>
        </authorList>
    </citation>
    <scope>NUCLEOTIDE SEQUENCE [LARGE SCALE GENOMIC DNA]</scope>
    <source>
        <strain evidence="2 3">R1-15</strain>
    </source>
</reference>
<accession>A0A2W2AH60</accession>
<feature type="signal peptide" evidence="1">
    <location>
        <begin position="1"/>
        <end position="20"/>
    </location>
</feature>
<proteinExistence type="predicted"/>
<keyword evidence="1" id="KW-0732">Signal</keyword>
<sequence>MKKLILLAAAVCVTAVSTFAQNFQDVLSKSFTALDTTWTQDKKIEASNKLGLIAKKFDKEWLASYYAAYGKVSLTFSEQDGSKKDAYLDEAQTYLETAVSLLGKDNDETYVMRAMIANSRIGVEPQKRWQKYGAIFNENLDKAKELNPDNPRIYMLRGISKFYTPKMFGGGKKASLPYFEKADGLFAKRTDTDITKPYWGKQTNDYFMGQAKGEDKE</sequence>
<dbReference type="AlphaFoldDB" id="A0A2W2AH60"/>
<dbReference type="OrthoDB" id="1150971at2"/>
<evidence type="ECO:0008006" key="4">
    <source>
        <dbReference type="Google" id="ProtNLM"/>
    </source>
</evidence>
<dbReference type="EMBL" id="QKTW01000016">
    <property type="protein sequence ID" value="PZF72872.1"/>
    <property type="molecule type" value="Genomic_DNA"/>
</dbReference>
<dbReference type="RefSeq" id="WP_110998905.1">
    <property type="nucleotide sequence ID" value="NZ_QKTW01000016.1"/>
</dbReference>
<evidence type="ECO:0000256" key="1">
    <source>
        <dbReference type="SAM" id="SignalP"/>
    </source>
</evidence>
<gene>
    <name evidence="2" type="ORF">DN068_10695</name>
</gene>
<keyword evidence="3" id="KW-1185">Reference proteome</keyword>
<protein>
    <recommendedName>
        <fullName evidence="4">Tetratricopeptide repeat protein</fullName>
    </recommendedName>
</protein>
<name>A0A2W2AH60_9BACT</name>
<feature type="chain" id="PRO_5015883342" description="Tetratricopeptide repeat protein" evidence="1">
    <location>
        <begin position="21"/>
        <end position="217"/>
    </location>
</feature>
<dbReference type="Proteomes" id="UP000248745">
    <property type="component" value="Unassembled WGS sequence"/>
</dbReference>
<organism evidence="2 3">
    <name type="scientific">Taibaiella soli</name>
    <dbReference type="NCBI Taxonomy" id="1649169"/>
    <lineage>
        <taxon>Bacteria</taxon>
        <taxon>Pseudomonadati</taxon>
        <taxon>Bacteroidota</taxon>
        <taxon>Chitinophagia</taxon>
        <taxon>Chitinophagales</taxon>
        <taxon>Chitinophagaceae</taxon>
        <taxon>Taibaiella</taxon>
    </lineage>
</organism>
<evidence type="ECO:0000313" key="3">
    <source>
        <dbReference type="Proteomes" id="UP000248745"/>
    </source>
</evidence>
<comment type="caution">
    <text evidence="2">The sequence shown here is derived from an EMBL/GenBank/DDBJ whole genome shotgun (WGS) entry which is preliminary data.</text>
</comment>